<proteinExistence type="inferred from homology"/>
<keyword evidence="2" id="KW-0378">Hydrolase</keyword>
<evidence type="ECO:0000256" key="2">
    <source>
        <dbReference type="ARBA" id="ARBA00022801"/>
    </source>
</evidence>
<dbReference type="InterPro" id="IPR035669">
    <property type="entry name" value="SGNH_plant_lipase-like"/>
</dbReference>
<dbReference type="SUPFAM" id="SSF52266">
    <property type="entry name" value="SGNH hydrolase"/>
    <property type="match status" value="1"/>
</dbReference>
<keyword evidence="6" id="KW-1185">Reference proteome</keyword>
<dbReference type="GO" id="GO:0016788">
    <property type="term" value="F:hydrolase activity, acting on ester bonds"/>
    <property type="evidence" value="ECO:0007669"/>
    <property type="project" value="InterPro"/>
</dbReference>
<evidence type="ECO:0000313" key="5">
    <source>
        <dbReference type="EMBL" id="RWR90381.1"/>
    </source>
</evidence>
<feature type="chain" id="PRO_5019111021" evidence="4">
    <location>
        <begin position="27"/>
        <end position="378"/>
    </location>
</feature>
<evidence type="ECO:0000313" key="6">
    <source>
        <dbReference type="Proteomes" id="UP000283530"/>
    </source>
</evidence>
<comment type="similarity">
    <text evidence="1">Belongs to the 'GDSL' lipolytic enzyme family.</text>
</comment>
<reference evidence="5 6" key="1">
    <citation type="journal article" date="2019" name="Nat. Plants">
        <title>Stout camphor tree genome fills gaps in understanding of flowering plant genome evolution.</title>
        <authorList>
            <person name="Chaw S.M."/>
            <person name="Liu Y.C."/>
            <person name="Wu Y.W."/>
            <person name="Wang H.Y."/>
            <person name="Lin C.I."/>
            <person name="Wu C.S."/>
            <person name="Ke H.M."/>
            <person name="Chang L.Y."/>
            <person name="Hsu C.Y."/>
            <person name="Yang H.T."/>
            <person name="Sudianto E."/>
            <person name="Hsu M.H."/>
            <person name="Wu K.P."/>
            <person name="Wang L.N."/>
            <person name="Leebens-Mack J.H."/>
            <person name="Tsai I.J."/>
        </authorList>
    </citation>
    <scope>NUCLEOTIDE SEQUENCE [LARGE SCALE GENOMIC DNA]</scope>
    <source>
        <strain evidence="6">cv. Chaw 1501</strain>
        <tissue evidence="5">Young leaves</tissue>
    </source>
</reference>
<dbReference type="AlphaFoldDB" id="A0A443PI12"/>
<organism evidence="5 6">
    <name type="scientific">Cinnamomum micranthum f. kanehirae</name>
    <dbReference type="NCBI Taxonomy" id="337451"/>
    <lineage>
        <taxon>Eukaryota</taxon>
        <taxon>Viridiplantae</taxon>
        <taxon>Streptophyta</taxon>
        <taxon>Embryophyta</taxon>
        <taxon>Tracheophyta</taxon>
        <taxon>Spermatophyta</taxon>
        <taxon>Magnoliopsida</taxon>
        <taxon>Magnoliidae</taxon>
        <taxon>Laurales</taxon>
        <taxon>Lauraceae</taxon>
        <taxon>Cinnamomum</taxon>
    </lineage>
</organism>
<gene>
    <name evidence="5" type="ORF">CKAN_01947300</name>
</gene>
<dbReference type="InterPro" id="IPR036514">
    <property type="entry name" value="SGNH_hydro_sf"/>
</dbReference>
<dbReference type="GO" id="GO:0016042">
    <property type="term" value="P:lipid catabolic process"/>
    <property type="evidence" value="ECO:0007669"/>
    <property type="project" value="UniProtKB-KW"/>
</dbReference>
<dbReference type="STRING" id="337451.A0A443PI12"/>
<accession>A0A443PI12</accession>
<feature type="signal peptide" evidence="4">
    <location>
        <begin position="1"/>
        <end position="26"/>
    </location>
</feature>
<evidence type="ECO:0000256" key="3">
    <source>
        <dbReference type="ARBA" id="ARBA00022963"/>
    </source>
</evidence>
<dbReference type="CDD" id="cd01837">
    <property type="entry name" value="SGNH_plant_lipase_like"/>
    <property type="match status" value="1"/>
</dbReference>
<dbReference type="PANTHER" id="PTHR45648:SF13">
    <property type="entry name" value="OS02G0290900 PROTEIN"/>
    <property type="match status" value="1"/>
</dbReference>
<protein>
    <submittedName>
        <fullName evidence="5">GDSL esterase/lipase 7</fullName>
    </submittedName>
</protein>
<dbReference type="InterPro" id="IPR051058">
    <property type="entry name" value="GDSL_Est/Lipase"/>
</dbReference>
<dbReference type="Gene3D" id="3.40.50.1110">
    <property type="entry name" value="SGNH hydrolase"/>
    <property type="match status" value="1"/>
</dbReference>
<dbReference type="OrthoDB" id="1600564at2759"/>
<dbReference type="EMBL" id="QPKB01000008">
    <property type="protein sequence ID" value="RWR90381.1"/>
    <property type="molecule type" value="Genomic_DNA"/>
</dbReference>
<comment type="caution">
    <text evidence="5">The sequence shown here is derived from an EMBL/GenBank/DDBJ whole genome shotgun (WGS) entry which is preliminary data.</text>
</comment>
<keyword evidence="4" id="KW-0732">Signal</keyword>
<evidence type="ECO:0000256" key="4">
    <source>
        <dbReference type="SAM" id="SignalP"/>
    </source>
</evidence>
<evidence type="ECO:0000256" key="1">
    <source>
        <dbReference type="ARBA" id="ARBA00008668"/>
    </source>
</evidence>
<dbReference type="InterPro" id="IPR001087">
    <property type="entry name" value="GDSL"/>
</dbReference>
<sequence length="378" mass="42578">MYSLKSALLMQLLLISILLLLPVGLSTLHRSLKENNSSTASKPLARALFVFGDSTVDCGANYHLLTIARPYFLPYGRDFDTHLPTGRFCNGRIIVDYLALQLGLPFVPPFVVPETGEGVENMMKGVNYASGGAGVLYFSGSDLGQRVPLAQQMVYAKETFQKFAVNMGNFEAADMISQSVFYFSVGSNDFIHYYVANASGVRSHYLPWEFNQLLAQNIIHELKNLYYYNVRKVVVMGLAPLGCTPFYVLTRKNGECIEQINNMIVEFNLLMRYMVNELSQELADAKITFCDAYEGSVDIINNLKKYGFDSTEACCEDDKHGGLPLCLNESLVCRNASKHIWWDEFHPTDKVNEILADNVWSGQHAKMCYPMYLKDMVK</sequence>
<dbReference type="PANTHER" id="PTHR45648">
    <property type="entry name" value="GDSL LIPASE/ACYLHYDROLASE FAMILY PROTEIN (AFU_ORTHOLOGUE AFUA_4G14700)"/>
    <property type="match status" value="1"/>
</dbReference>
<dbReference type="Pfam" id="PF00657">
    <property type="entry name" value="Lipase_GDSL"/>
    <property type="match status" value="1"/>
</dbReference>
<dbReference type="Proteomes" id="UP000283530">
    <property type="component" value="Unassembled WGS sequence"/>
</dbReference>
<name>A0A443PI12_9MAGN</name>
<keyword evidence="3" id="KW-0442">Lipid degradation</keyword>
<keyword evidence="3" id="KW-0443">Lipid metabolism</keyword>